<dbReference type="AlphaFoldDB" id="A0A9W9PYZ8"/>
<dbReference type="Pfam" id="PF03476">
    <property type="entry name" value="MOSC_N"/>
    <property type="match status" value="1"/>
</dbReference>
<dbReference type="GO" id="GO:0046486">
    <property type="term" value="P:glycerolipid metabolic process"/>
    <property type="evidence" value="ECO:0007669"/>
    <property type="project" value="UniProtKB-ARBA"/>
</dbReference>
<dbReference type="InterPro" id="IPR002641">
    <property type="entry name" value="PNPLA_dom"/>
</dbReference>
<dbReference type="InterPro" id="IPR005303">
    <property type="entry name" value="MOCOS_middle"/>
</dbReference>
<dbReference type="PANTHER" id="PTHR24185">
    <property type="entry name" value="CALCIUM-INDEPENDENT PHOSPHOLIPASE A2-GAMMA"/>
    <property type="match status" value="1"/>
</dbReference>
<feature type="compositionally biased region" description="Basic residues" evidence="3">
    <location>
        <begin position="1006"/>
        <end position="1015"/>
    </location>
</feature>
<reference evidence="6" key="2">
    <citation type="journal article" date="2023" name="IMA Fungus">
        <title>Comparative genomic study of the Penicillium genus elucidates a diverse pangenome and 15 lateral gene transfer events.</title>
        <authorList>
            <person name="Petersen C."/>
            <person name="Sorensen T."/>
            <person name="Nielsen M.R."/>
            <person name="Sondergaard T.E."/>
            <person name="Sorensen J.L."/>
            <person name="Fitzpatrick D.A."/>
            <person name="Frisvad J.C."/>
            <person name="Nielsen K.L."/>
        </authorList>
    </citation>
    <scope>NUCLEOTIDE SEQUENCE</scope>
    <source>
        <strain evidence="6">IBT 21472</strain>
    </source>
</reference>
<protein>
    <recommendedName>
        <fullName evidence="8">MOSC domain-containing protein</fullName>
    </recommendedName>
</protein>
<dbReference type="GO" id="GO:0019369">
    <property type="term" value="P:arachidonate metabolic process"/>
    <property type="evidence" value="ECO:0007669"/>
    <property type="project" value="TreeGrafter"/>
</dbReference>
<name>A0A9W9PYZ8_9EURO</name>
<accession>A0A9W9PYZ8</accession>
<evidence type="ECO:0000313" key="6">
    <source>
        <dbReference type="EMBL" id="KAJ5316059.1"/>
    </source>
</evidence>
<dbReference type="SUPFAM" id="SSF141673">
    <property type="entry name" value="MOSC N-terminal domain-like"/>
    <property type="match status" value="1"/>
</dbReference>
<feature type="region of interest" description="Disordered" evidence="3">
    <location>
        <begin position="874"/>
        <end position="1015"/>
    </location>
</feature>
<dbReference type="Proteomes" id="UP001147746">
    <property type="component" value="Unassembled WGS sequence"/>
</dbReference>
<comment type="caution">
    <text evidence="6">The sequence shown here is derived from an EMBL/GenBank/DDBJ whole genome shotgun (WGS) entry which is preliminary data.</text>
</comment>
<dbReference type="EMBL" id="JAPZBO010000005">
    <property type="protein sequence ID" value="KAJ5316059.1"/>
    <property type="molecule type" value="Genomic_DNA"/>
</dbReference>
<dbReference type="GO" id="GO:0030151">
    <property type="term" value="F:molybdenum ion binding"/>
    <property type="evidence" value="ECO:0007669"/>
    <property type="project" value="InterPro"/>
</dbReference>
<evidence type="ECO:0000259" key="5">
    <source>
        <dbReference type="PROSITE" id="PS51635"/>
    </source>
</evidence>
<keyword evidence="1" id="KW-0443">Lipid metabolism</keyword>
<dbReference type="Pfam" id="PF01734">
    <property type="entry name" value="Patatin"/>
    <property type="match status" value="1"/>
</dbReference>
<dbReference type="Gene3D" id="3.40.1090.10">
    <property type="entry name" value="Cytosolic phospholipase A2 catalytic domain"/>
    <property type="match status" value="1"/>
</dbReference>
<dbReference type="GO" id="GO:0047499">
    <property type="term" value="F:calcium-independent phospholipase A2 activity"/>
    <property type="evidence" value="ECO:0007669"/>
    <property type="project" value="TreeGrafter"/>
</dbReference>
<organism evidence="6 7">
    <name type="scientific">Penicillium atrosanguineum</name>
    <dbReference type="NCBI Taxonomy" id="1132637"/>
    <lineage>
        <taxon>Eukaryota</taxon>
        <taxon>Fungi</taxon>
        <taxon>Dikarya</taxon>
        <taxon>Ascomycota</taxon>
        <taxon>Pezizomycotina</taxon>
        <taxon>Eurotiomycetes</taxon>
        <taxon>Eurotiomycetidae</taxon>
        <taxon>Eurotiales</taxon>
        <taxon>Aspergillaceae</taxon>
        <taxon>Penicillium</taxon>
    </lineage>
</organism>
<evidence type="ECO:0000256" key="2">
    <source>
        <dbReference type="PROSITE-ProRule" id="PRU01161"/>
    </source>
</evidence>
<feature type="compositionally biased region" description="Polar residues" evidence="3">
    <location>
        <begin position="544"/>
        <end position="565"/>
    </location>
</feature>
<dbReference type="Pfam" id="PF03473">
    <property type="entry name" value="MOSC"/>
    <property type="match status" value="1"/>
</dbReference>
<feature type="compositionally biased region" description="Polar residues" evidence="3">
    <location>
        <begin position="902"/>
        <end position="918"/>
    </location>
</feature>
<dbReference type="CDD" id="cd07216">
    <property type="entry name" value="Pat17_PNPLA8_PNPLA9_like3"/>
    <property type="match status" value="1"/>
</dbReference>
<feature type="compositionally biased region" description="Pro residues" evidence="3">
    <location>
        <begin position="993"/>
        <end position="1003"/>
    </location>
</feature>
<dbReference type="PROSITE" id="PS51340">
    <property type="entry name" value="MOSC"/>
    <property type="match status" value="1"/>
</dbReference>
<evidence type="ECO:0000256" key="1">
    <source>
        <dbReference type="ARBA" id="ARBA00023098"/>
    </source>
</evidence>
<dbReference type="InterPro" id="IPR005302">
    <property type="entry name" value="MoCF_Sase_C"/>
</dbReference>
<gene>
    <name evidence="6" type="ORF">N7476_006366</name>
</gene>
<dbReference type="SUPFAM" id="SSF52151">
    <property type="entry name" value="FabD/lysophospholipase-like"/>
    <property type="match status" value="1"/>
</dbReference>
<dbReference type="GO" id="GO:0030170">
    <property type="term" value="F:pyridoxal phosphate binding"/>
    <property type="evidence" value="ECO:0007669"/>
    <property type="project" value="InterPro"/>
</dbReference>
<dbReference type="InterPro" id="IPR016035">
    <property type="entry name" value="Acyl_Trfase/lysoPLipase"/>
</dbReference>
<feature type="compositionally biased region" description="Pro residues" evidence="3">
    <location>
        <begin position="952"/>
        <end position="964"/>
    </location>
</feature>
<dbReference type="PROSITE" id="PS51635">
    <property type="entry name" value="PNPLA"/>
    <property type="match status" value="1"/>
</dbReference>
<dbReference type="GO" id="GO:0016020">
    <property type="term" value="C:membrane"/>
    <property type="evidence" value="ECO:0007669"/>
    <property type="project" value="TreeGrafter"/>
</dbReference>
<feature type="domain" description="MOSC" evidence="4">
    <location>
        <begin position="227"/>
        <end position="379"/>
    </location>
</feature>
<feature type="region of interest" description="Disordered" evidence="3">
    <location>
        <begin position="527"/>
        <end position="585"/>
    </location>
</feature>
<feature type="compositionally biased region" description="Low complexity" evidence="3">
    <location>
        <begin position="566"/>
        <end position="579"/>
    </location>
</feature>
<dbReference type="PANTHER" id="PTHR24185:SF4">
    <property type="entry name" value="SERINE HYDROLASE, PUTATIVE (AFU_ORTHOLOGUE AFUA_2G07870)-RELATED"/>
    <property type="match status" value="1"/>
</dbReference>
<sequence length="1015" mass="112920">MKVSQLYVYPIKSLRGTTVPEGTLTSLGLEWDRRFMLLKVEPTEDGTTLKNMHVPHYPEMSLFQTAIKLPQNDADTGKITVTYNPADDPKHEMRKLEIPLHMNSQQVKTMQKFTVTMHQSPTTGYDMGSEYNEWFSACFGYPVILAYLGANTRGILGTLAPRKRNKEPIWETWWREISDPRGKEDFLIGLLAVCVIGSMLWKGYDIFQGVTPALNMKTYLNTFVAVVTLSGLHWMTLRRREDRIGFADCAPFLIISETSVNNVSGRLPESEEMDRTKFRPNIVVSGAESAFEEDYWTELAVGGKARLLLTGNCVRCQSLNVDYGTGKIGTGESGSVLKKLMKDRRVDRGARFSPVFGRYSFLDRGSGERIRVGDEVVVVKRAKEHTVTAAVNMDEANLRRKDTTKGPPLRILSLDGGGVRGYSMLIILQELMYRTYVECEGKPPRRDQIPKPCDHFDLIAGTGTGGLIALMLGRLRLDLETCKEVYVRMTRKVFETDKTIAGIPYRSTLFKASKLEEAIRECVREHTVFEGEGNDQPSGDPRSSIASLPYSPNSVPQRSLSRGSFSTSAASHPQSPASQRGSTFLNGLRWGNPDALLYDNRENRTKTAVTALYKGTPKNGPAVLLRSYDSRREPPPEFDCTIWQAGRATSATGLAFKPIRIGQSNFIDEGPGTYNPSPQVLDEAVVNEWPGREVGVFVSIGTGRRPSGTNNRSHEWWEDFFGGAGGTFAEARRRLITKIEGCEDIHQHMLIDNLAKRNVPIDNYYRLNVEVGVGEFGMNEWNRLADISTNTRRYLSKPEVKKMILDAGVKSAKIERMNKRLAAHAAAGGDRDDMSFDLEREELNVAQMTSEYHVPPTSHPGAVELPAELPAEPMEYSQPAPMSPGVTVTAPPGEDSLPTHPTPQDSLPVSPTRHSSGEVSGFRPSHEYSRPSSQQHISPRHSGDQVMTYNGMPPPIPPKTPIPYPAQEDPPSVSMPAPLFTQPPGPSSGKVRPPYPVDEPPPTVNRQRKPSYHVR</sequence>
<evidence type="ECO:0000259" key="4">
    <source>
        <dbReference type="PROSITE" id="PS51340"/>
    </source>
</evidence>
<proteinExistence type="predicted"/>
<dbReference type="InterPro" id="IPR011037">
    <property type="entry name" value="Pyrv_Knase-like_insert_dom_sf"/>
</dbReference>
<feature type="domain" description="PNPLA" evidence="5">
    <location>
        <begin position="412"/>
        <end position="681"/>
    </location>
</feature>
<evidence type="ECO:0000313" key="7">
    <source>
        <dbReference type="Proteomes" id="UP001147746"/>
    </source>
</evidence>
<reference evidence="6" key="1">
    <citation type="submission" date="2022-12" db="EMBL/GenBank/DDBJ databases">
        <authorList>
            <person name="Petersen C."/>
        </authorList>
    </citation>
    <scope>NUCLEOTIDE SEQUENCE</scope>
    <source>
        <strain evidence="6">IBT 21472</strain>
    </source>
</reference>
<evidence type="ECO:0008006" key="8">
    <source>
        <dbReference type="Google" id="ProtNLM"/>
    </source>
</evidence>
<keyword evidence="7" id="KW-1185">Reference proteome</keyword>
<evidence type="ECO:0000256" key="3">
    <source>
        <dbReference type="SAM" id="MobiDB-lite"/>
    </source>
</evidence>
<comment type="caution">
    <text evidence="2">Lacks conserved residue(s) required for the propagation of feature annotation.</text>
</comment>
<feature type="short sequence motif" description="GXGXXG" evidence="2">
    <location>
        <begin position="416"/>
        <end position="421"/>
    </location>
</feature>
<dbReference type="SUPFAM" id="SSF50800">
    <property type="entry name" value="PK beta-barrel domain-like"/>
    <property type="match status" value="1"/>
</dbReference>